<dbReference type="Pfam" id="PF25198">
    <property type="entry name" value="Spore_GerAC_N"/>
    <property type="match status" value="1"/>
</dbReference>
<dbReference type="PANTHER" id="PTHR35789:SF1">
    <property type="entry name" value="SPORE GERMINATION PROTEIN B3"/>
    <property type="match status" value="1"/>
</dbReference>
<accession>A0A498R822</accession>
<dbReference type="GO" id="GO:0016020">
    <property type="term" value="C:membrane"/>
    <property type="evidence" value="ECO:0007669"/>
    <property type="project" value="UniProtKB-SubCell"/>
</dbReference>
<dbReference type="InterPro" id="IPR008844">
    <property type="entry name" value="Spore_GerAC-like"/>
</dbReference>
<sequence length="422" mass="46689">MLLPRVLILLFLVLLSPVLSGCNGSKETDEVSYIIAIGIDAADNGMLEVSYRLASPRALAGSSESSASSGGKTSEIISVTAPSLAEARNLLEASLSRSVLLSHNKSFVISEQLARRGLQEVIGPLLRYREFRGSMYIIITREKAKDFLLKNHSQIEALPSRWIESLMLEAGESGYLLPTRLHEFYRSLKSGSGAPYAAYAAINPPLTDVGIPSVPKPPPEKGQQYIAGNVPKEGDTPAMVLGTAVFDGTRMVGVLTSDETRMLSILKDEYRSGFITISDPLAPSYTININLRNGKKPDIRVTFQNGIPVIHIDLLLEGEVSSITSGINYESSPYTSILEEHISALFQEQMANMLHHTQKLQADVFDFGRYTRSQYQTYAEFRASHWNALYPRAQIHVTVKTTLRRFGLMWQTKPFDAFSNIQ</sequence>
<proteinExistence type="inferred from homology"/>
<evidence type="ECO:0000313" key="10">
    <source>
        <dbReference type="EMBL" id="VBB07664.1"/>
    </source>
</evidence>
<comment type="subcellular location">
    <subcellularLocation>
        <location evidence="1">Membrane</location>
        <topology evidence="1">Lipid-anchor</topology>
    </subcellularLocation>
</comment>
<dbReference type="GO" id="GO:0009847">
    <property type="term" value="P:spore germination"/>
    <property type="evidence" value="ECO:0007669"/>
    <property type="project" value="InterPro"/>
</dbReference>
<dbReference type="InterPro" id="IPR057336">
    <property type="entry name" value="GerAC_N"/>
</dbReference>
<evidence type="ECO:0000256" key="1">
    <source>
        <dbReference type="ARBA" id="ARBA00004635"/>
    </source>
</evidence>
<comment type="similarity">
    <text evidence="2">Belongs to the GerABKC lipoprotein family.</text>
</comment>
<dbReference type="AlphaFoldDB" id="A0A498R822"/>
<keyword evidence="3" id="KW-0309">Germination</keyword>
<dbReference type="NCBIfam" id="TIGR02887">
    <property type="entry name" value="spore_ger_x_C"/>
    <property type="match status" value="1"/>
</dbReference>
<keyword evidence="6" id="KW-0564">Palmitate</keyword>
<dbReference type="Pfam" id="PF05504">
    <property type="entry name" value="Spore_GerAC"/>
    <property type="match status" value="1"/>
</dbReference>
<dbReference type="Proteomes" id="UP000277811">
    <property type="component" value="Unassembled WGS sequence"/>
</dbReference>
<reference evidence="10 11" key="1">
    <citation type="submission" date="2018-06" db="EMBL/GenBank/DDBJ databases">
        <authorList>
            <person name="Strepis N."/>
        </authorList>
    </citation>
    <scope>NUCLEOTIDE SEQUENCE [LARGE SCALE GENOMIC DNA]</scope>
    <source>
        <strain evidence="10">LUCI</strain>
    </source>
</reference>
<evidence type="ECO:0000259" key="9">
    <source>
        <dbReference type="Pfam" id="PF25198"/>
    </source>
</evidence>
<keyword evidence="7" id="KW-0449">Lipoprotein</keyword>
<protein>
    <submittedName>
        <fullName evidence="10">Spore germination gerac</fullName>
    </submittedName>
</protein>
<evidence type="ECO:0000256" key="4">
    <source>
        <dbReference type="ARBA" id="ARBA00022729"/>
    </source>
</evidence>
<evidence type="ECO:0000256" key="7">
    <source>
        <dbReference type="ARBA" id="ARBA00023288"/>
    </source>
</evidence>
<evidence type="ECO:0000256" key="2">
    <source>
        <dbReference type="ARBA" id="ARBA00007886"/>
    </source>
</evidence>
<gene>
    <name evidence="10" type="ORF">LUCI_2929</name>
</gene>
<feature type="domain" description="Spore germination protein N-terminal" evidence="9">
    <location>
        <begin position="25"/>
        <end position="200"/>
    </location>
</feature>
<dbReference type="RefSeq" id="WP_122628596.1">
    <property type="nucleotide sequence ID" value="NZ_UPPP01000078.1"/>
</dbReference>
<evidence type="ECO:0000256" key="5">
    <source>
        <dbReference type="ARBA" id="ARBA00023136"/>
    </source>
</evidence>
<feature type="domain" description="Spore germination GerAC-like C-terminal" evidence="8">
    <location>
        <begin position="242"/>
        <end position="407"/>
    </location>
</feature>
<evidence type="ECO:0000256" key="3">
    <source>
        <dbReference type="ARBA" id="ARBA00022544"/>
    </source>
</evidence>
<dbReference type="InterPro" id="IPR038501">
    <property type="entry name" value="Spore_GerAC_C_sf"/>
</dbReference>
<evidence type="ECO:0000313" key="11">
    <source>
        <dbReference type="Proteomes" id="UP000277811"/>
    </source>
</evidence>
<evidence type="ECO:0000259" key="8">
    <source>
        <dbReference type="Pfam" id="PF05504"/>
    </source>
</evidence>
<dbReference type="Gene3D" id="3.30.300.210">
    <property type="entry name" value="Nutrient germinant receptor protein C, domain 3"/>
    <property type="match status" value="1"/>
</dbReference>
<dbReference type="PROSITE" id="PS51257">
    <property type="entry name" value="PROKAR_LIPOPROTEIN"/>
    <property type="match status" value="1"/>
</dbReference>
<name>A0A498R822_9FIRM</name>
<keyword evidence="5" id="KW-0472">Membrane</keyword>
<keyword evidence="11" id="KW-1185">Reference proteome</keyword>
<dbReference type="OrthoDB" id="9816067at2"/>
<organism evidence="10 11">
    <name type="scientific">Lucifera butyrica</name>
    <dbReference type="NCBI Taxonomy" id="1351585"/>
    <lineage>
        <taxon>Bacteria</taxon>
        <taxon>Bacillati</taxon>
        <taxon>Bacillota</taxon>
        <taxon>Negativicutes</taxon>
        <taxon>Veillonellales</taxon>
        <taxon>Veillonellaceae</taxon>
        <taxon>Lucifera</taxon>
    </lineage>
</organism>
<evidence type="ECO:0000256" key="6">
    <source>
        <dbReference type="ARBA" id="ARBA00023139"/>
    </source>
</evidence>
<keyword evidence="4" id="KW-0732">Signal</keyword>
<dbReference type="InterPro" id="IPR046953">
    <property type="entry name" value="Spore_GerAC-like_C"/>
</dbReference>
<dbReference type="EMBL" id="UPPP01000078">
    <property type="protein sequence ID" value="VBB07664.1"/>
    <property type="molecule type" value="Genomic_DNA"/>
</dbReference>
<dbReference type="PANTHER" id="PTHR35789">
    <property type="entry name" value="SPORE GERMINATION PROTEIN B3"/>
    <property type="match status" value="1"/>
</dbReference>